<dbReference type="Pfam" id="PF13203">
    <property type="entry name" value="DUF2201_N"/>
    <property type="match status" value="1"/>
</dbReference>
<dbReference type="RefSeq" id="WP_378290964.1">
    <property type="nucleotide sequence ID" value="NZ_JBHSON010000119.1"/>
</dbReference>
<sequence length="461" mass="50652">MAYGERDRVRAPLVELADRRALERWAPADQDVVDEARRLKERALLDLGMSHSAIASWLYSKCHHQIPTTAVDTAAVLASGDGTCLLLYNPGFFAGIGQAGVRFVLFHEARHIVQRHLFTDPGLRADPVFTLACEVTINHVALARLGGGLPELEGERVGVDPRRVHGLYVKDLEEQGLEPLRYEEWADTDLSVYRELGRMRNPPGTGDAICVHVALDGTGGGVLDQETVDRIGNEVLRSVLLAARRGDRTARRELLDLLGRTGGAAESVDRVWGDLGAHALRGETVRTRRVEWWQRWLVDVLGSKLREGERLAYPKKRGALLAALGHEPMLSRQGPRRVKALVIALDTSGSMPDGVVRWLGELVGRIDGVEAEWVAFDAAVKPFRPGEPLRGGGGTSFAALRRHVEARAEPADAVIVVTDGHAPPIAPADPDRWIWLITPGGDEWPERRDPPMACHRVRPPG</sequence>
<evidence type="ECO:0000313" key="2">
    <source>
        <dbReference type="EMBL" id="MFC5753684.1"/>
    </source>
</evidence>
<evidence type="ECO:0000313" key="3">
    <source>
        <dbReference type="Proteomes" id="UP001596074"/>
    </source>
</evidence>
<accession>A0ABW1AGL5</accession>
<evidence type="ECO:0000259" key="1">
    <source>
        <dbReference type="Pfam" id="PF13203"/>
    </source>
</evidence>
<dbReference type="InterPro" id="IPR025154">
    <property type="entry name" value="Put_metallopeptidase_dom"/>
</dbReference>
<dbReference type="EMBL" id="JBHSON010000119">
    <property type="protein sequence ID" value="MFC5753684.1"/>
    <property type="molecule type" value="Genomic_DNA"/>
</dbReference>
<comment type="caution">
    <text evidence="2">The sequence shown here is derived from an EMBL/GenBank/DDBJ whole genome shotgun (WGS) entry which is preliminary data.</text>
</comment>
<protein>
    <recommendedName>
        <fullName evidence="1">Putative metallopeptidase domain-containing protein</fullName>
    </recommendedName>
</protein>
<feature type="domain" description="Putative metallopeptidase" evidence="1">
    <location>
        <begin position="41"/>
        <end position="147"/>
    </location>
</feature>
<proteinExistence type="predicted"/>
<dbReference type="PANTHER" id="PTHR38730">
    <property type="entry name" value="SLL7028 PROTEIN"/>
    <property type="match status" value="1"/>
</dbReference>
<organism evidence="2 3">
    <name type="scientific">Actinomadura rugatobispora</name>
    <dbReference type="NCBI Taxonomy" id="1994"/>
    <lineage>
        <taxon>Bacteria</taxon>
        <taxon>Bacillati</taxon>
        <taxon>Actinomycetota</taxon>
        <taxon>Actinomycetes</taxon>
        <taxon>Streptosporangiales</taxon>
        <taxon>Thermomonosporaceae</taxon>
        <taxon>Actinomadura</taxon>
    </lineage>
</organism>
<dbReference type="PANTHER" id="PTHR38730:SF1">
    <property type="entry name" value="SLL7028 PROTEIN"/>
    <property type="match status" value="1"/>
</dbReference>
<keyword evidence="3" id="KW-1185">Reference proteome</keyword>
<reference evidence="3" key="1">
    <citation type="journal article" date="2019" name="Int. J. Syst. Evol. Microbiol.">
        <title>The Global Catalogue of Microorganisms (GCM) 10K type strain sequencing project: providing services to taxonomists for standard genome sequencing and annotation.</title>
        <authorList>
            <consortium name="The Broad Institute Genomics Platform"/>
            <consortium name="The Broad Institute Genome Sequencing Center for Infectious Disease"/>
            <person name="Wu L."/>
            <person name="Ma J."/>
        </authorList>
    </citation>
    <scope>NUCLEOTIDE SEQUENCE [LARGE SCALE GENOMIC DNA]</scope>
    <source>
        <strain evidence="3">KCTC 42087</strain>
    </source>
</reference>
<name>A0ABW1AGL5_9ACTN</name>
<dbReference type="Proteomes" id="UP001596074">
    <property type="component" value="Unassembled WGS sequence"/>
</dbReference>
<gene>
    <name evidence="2" type="ORF">ACFPZN_49390</name>
</gene>